<dbReference type="PANTHER" id="PTHR33359:SF1">
    <property type="entry name" value="MOLYBDOPTERIN SYNTHASE SULFUR CARRIER SUBUNIT"/>
    <property type="match status" value="1"/>
</dbReference>
<proteinExistence type="inferred from homology"/>
<dbReference type="Pfam" id="PF02597">
    <property type="entry name" value="ThiS"/>
    <property type="match status" value="1"/>
</dbReference>
<dbReference type="UniPathway" id="UPA00344"/>
<comment type="caution">
    <text evidence="6">The sequence shown here is derived from an EMBL/GenBank/DDBJ whole genome shotgun (WGS) entry which is preliminary data.</text>
</comment>
<dbReference type="SUPFAM" id="SSF54285">
    <property type="entry name" value="MoaD/ThiS"/>
    <property type="match status" value="1"/>
</dbReference>
<dbReference type="CDD" id="cd00754">
    <property type="entry name" value="Ubl_MoaD"/>
    <property type="match status" value="1"/>
</dbReference>
<evidence type="ECO:0000256" key="3">
    <source>
        <dbReference type="ARBA" id="ARBA00023150"/>
    </source>
</evidence>
<keyword evidence="7" id="KW-1185">Reference proteome</keyword>
<dbReference type="EMBL" id="JACHHT010000002">
    <property type="protein sequence ID" value="MBB6522779.1"/>
    <property type="molecule type" value="Genomic_DNA"/>
</dbReference>
<accession>A0A7X0JVX6</accession>
<dbReference type="GO" id="GO:0000166">
    <property type="term" value="F:nucleotide binding"/>
    <property type="evidence" value="ECO:0007669"/>
    <property type="project" value="UniProtKB-KW"/>
</dbReference>
<comment type="similarity">
    <text evidence="4">Belongs to the MoaD family.</text>
</comment>
<comment type="pathway">
    <text evidence="1">Cofactor biosynthesis; molybdopterin biosynthesis.</text>
</comment>
<dbReference type="GO" id="GO:0006777">
    <property type="term" value="P:Mo-molybdopterin cofactor biosynthetic process"/>
    <property type="evidence" value="ECO:0007669"/>
    <property type="project" value="UniProtKB-KW"/>
</dbReference>
<dbReference type="InterPro" id="IPR012675">
    <property type="entry name" value="Beta-grasp_dom_sf"/>
</dbReference>
<dbReference type="PANTHER" id="PTHR33359">
    <property type="entry name" value="MOLYBDOPTERIN SYNTHASE SULFUR CARRIER SUBUNIT"/>
    <property type="match status" value="1"/>
</dbReference>
<dbReference type="FunCoup" id="A0A7X0JVX6">
    <property type="interactions" value="129"/>
</dbReference>
<evidence type="ECO:0000313" key="6">
    <source>
        <dbReference type="EMBL" id="MBB6522779.1"/>
    </source>
</evidence>
<protein>
    <recommendedName>
        <fullName evidence="5">Molybdopterin synthase sulfur carrier subunit</fullName>
    </recommendedName>
</protein>
<sequence>MITLLYFARYREALGQEKEQLELDSPCSLQDLLNTLRDRGEPWASTLNDSKLLMAINQTIAPPNQLINDGDEVALFPPVTGG</sequence>
<dbReference type="InterPro" id="IPR003749">
    <property type="entry name" value="ThiS/MoaD-like"/>
</dbReference>
<dbReference type="Gene3D" id="3.10.20.30">
    <property type="match status" value="1"/>
</dbReference>
<evidence type="ECO:0000256" key="4">
    <source>
        <dbReference type="ARBA" id="ARBA00024200"/>
    </source>
</evidence>
<dbReference type="InterPro" id="IPR044672">
    <property type="entry name" value="MOCS2A"/>
</dbReference>
<dbReference type="InterPro" id="IPR016155">
    <property type="entry name" value="Mopterin_synth/thiamin_S_b"/>
</dbReference>
<name>A0A7X0JVX6_9GAMM</name>
<evidence type="ECO:0000256" key="5">
    <source>
        <dbReference type="ARBA" id="ARBA00024247"/>
    </source>
</evidence>
<evidence type="ECO:0000256" key="2">
    <source>
        <dbReference type="ARBA" id="ARBA00022741"/>
    </source>
</evidence>
<dbReference type="Proteomes" id="UP000528457">
    <property type="component" value="Unassembled WGS sequence"/>
</dbReference>
<evidence type="ECO:0000256" key="1">
    <source>
        <dbReference type="ARBA" id="ARBA00005046"/>
    </source>
</evidence>
<evidence type="ECO:0000313" key="7">
    <source>
        <dbReference type="Proteomes" id="UP000528457"/>
    </source>
</evidence>
<dbReference type="InParanoid" id="A0A7X0JVX6"/>
<dbReference type="GO" id="GO:1990133">
    <property type="term" value="C:molybdopterin adenylyltransferase complex"/>
    <property type="evidence" value="ECO:0007669"/>
    <property type="project" value="TreeGrafter"/>
</dbReference>
<reference evidence="6 7" key="1">
    <citation type="submission" date="2020-08" db="EMBL/GenBank/DDBJ databases">
        <title>Genomic Encyclopedia of Type Strains, Phase IV (KMG-IV): sequencing the most valuable type-strain genomes for metagenomic binning, comparative biology and taxonomic classification.</title>
        <authorList>
            <person name="Goeker M."/>
        </authorList>
    </citation>
    <scope>NUCLEOTIDE SEQUENCE [LARGE SCALE GENOMIC DNA]</scope>
    <source>
        <strain evidence="6 7">DSM 22368</strain>
    </source>
</reference>
<organism evidence="6 7">
    <name type="scientific">Pseudoteredinibacter isoporae</name>
    <dbReference type="NCBI Taxonomy" id="570281"/>
    <lineage>
        <taxon>Bacteria</taxon>
        <taxon>Pseudomonadati</taxon>
        <taxon>Pseudomonadota</taxon>
        <taxon>Gammaproteobacteria</taxon>
        <taxon>Cellvibrionales</taxon>
        <taxon>Cellvibrionaceae</taxon>
        <taxon>Pseudoteredinibacter</taxon>
    </lineage>
</organism>
<dbReference type="NCBIfam" id="TIGR01682">
    <property type="entry name" value="moaD"/>
    <property type="match status" value="1"/>
</dbReference>
<keyword evidence="2" id="KW-0547">Nucleotide-binding</keyword>
<keyword evidence="3" id="KW-0501">Molybdenum cofactor biosynthesis</keyword>
<gene>
    <name evidence="6" type="ORF">HNR48_003064</name>
</gene>
<dbReference type="FunFam" id="3.10.20.30:FF:000010">
    <property type="entry name" value="Molybdopterin synthase sulfur carrier subunit"/>
    <property type="match status" value="1"/>
</dbReference>
<dbReference type="AlphaFoldDB" id="A0A7X0JVX6"/>
<dbReference type="RefSeq" id="WP_166845228.1">
    <property type="nucleotide sequence ID" value="NZ_JAAONY010000002.1"/>
</dbReference>